<gene>
    <name evidence="2" type="ORF">UFOPK2810_00424</name>
</gene>
<dbReference type="InterPro" id="IPR018274">
    <property type="entry name" value="PEP_util_AS"/>
</dbReference>
<dbReference type="EMBL" id="CAEZYZ010000050">
    <property type="protein sequence ID" value="CAB4742895.1"/>
    <property type="molecule type" value="Genomic_DNA"/>
</dbReference>
<dbReference type="InterPro" id="IPR008279">
    <property type="entry name" value="PEP-util_enz_mobile_dom"/>
</dbReference>
<dbReference type="PANTHER" id="PTHR43615">
    <property type="entry name" value="PHOSPHOENOLPYRUVATE SYNTHASE-RELATED"/>
    <property type="match status" value="1"/>
</dbReference>
<protein>
    <submittedName>
        <fullName evidence="2">Unannotated protein</fullName>
    </submittedName>
</protein>
<organism evidence="2">
    <name type="scientific">freshwater metagenome</name>
    <dbReference type="NCBI Taxonomy" id="449393"/>
    <lineage>
        <taxon>unclassified sequences</taxon>
        <taxon>metagenomes</taxon>
        <taxon>ecological metagenomes</taxon>
    </lineage>
</organism>
<dbReference type="InterPro" id="IPR036637">
    <property type="entry name" value="Phosphohistidine_dom_sf"/>
</dbReference>
<dbReference type="InterPro" id="IPR051549">
    <property type="entry name" value="PEP_Utilizing_Enz"/>
</dbReference>
<dbReference type="GO" id="GO:0016772">
    <property type="term" value="F:transferase activity, transferring phosphorus-containing groups"/>
    <property type="evidence" value="ECO:0007669"/>
    <property type="project" value="InterPro"/>
</dbReference>
<name>A0A6J6T7M7_9ZZZZ</name>
<sequence length="603" mass="65184">MQRTNDHDELQAHDGREGGGDMIDSWIVDWKRSEMLPYYTRANAGEVLADPASPLGWSLTFEEGLLPGWFRGFVDFGIYAEDEMSGPKYPVVGIFGGYFYLNLSHMRLLGLRLGADLAKFDADLLGSHPDTPPYVAKDGDIRPDLTAKAMGTIGEILGATSFPEIEEDRRRTGRFRAERPDLTKLTDAELVERARSFIPELDNAFCRHDYSSLGSTLGPTMLIGLCESVGRPELQLELISGLGEVQSAAPSTGLWDLSRAANASAEITALFDVGPDAVLAAVTRPSTDAEREFASKFDGFLFEYGFRGPNEWDIHSLSWECDPLQPLKLVNGIRRASDADSPAARHEVLAARRNAAADTMRGLLAGNDEGLATFEMAFASAQRTVPLREMTKATSCATINEVRLAIRELGRRGVEAGLYTEPEDVMMLMNDELDAYVQDPAAFRDLIVTRLGEYEQLFELDPPFIIASDPLPLSQWKRRAARRVTPIAEGGVIAGIGGGAGRYTGRVCVLHDPSDMARLEPGDVLVAPFTDAAWTPLFLIAGAVVVDVGALNSHAVVVSRELGIPSVLSVTNGTTSLVDGMEVTVDGTAGTVTVVSTSAAATV</sequence>
<feature type="domain" description="PEP-utilising enzyme mobile" evidence="1">
    <location>
        <begin position="520"/>
        <end position="590"/>
    </location>
</feature>
<evidence type="ECO:0000259" key="1">
    <source>
        <dbReference type="Pfam" id="PF00391"/>
    </source>
</evidence>
<proteinExistence type="predicted"/>
<dbReference type="SUPFAM" id="SSF52009">
    <property type="entry name" value="Phosphohistidine domain"/>
    <property type="match status" value="1"/>
</dbReference>
<dbReference type="AlphaFoldDB" id="A0A6J6T7M7"/>
<dbReference type="PANTHER" id="PTHR43615:SF1">
    <property type="entry name" value="PPDK_N DOMAIN-CONTAINING PROTEIN"/>
    <property type="match status" value="1"/>
</dbReference>
<accession>A0A6J6T7M7</accession>
<evidence type="ECO:0000313" key="2">
    <source>
        <dbReference type="EMBL" id="CAB4742895.1"/>
    </source>
</evidence>
<reference evidence="2" key="1">
    <citation type="submission" date="2020-05" db="EMBL/GenBank/DDBJ databases">
        <authorList>
            <person name="Chiriac C."/>
            <person name="Salcher M."/>
            <person name="Ghai R."/>
            <person name="Kavagutti S V."/>
        </authorList>
    </citation>
    <scope>NUCLEOTIDE SEQUENCE</scope>
</reference>
<dbReference type="Gene3D" id="3.50.30.10">
    <property type="entry name" value="Phosphohistidine domain"/>
    <property type="match status" value="1"/>
</dbReference>
<dbReference type="PROSITE" id="PS00370">
    <property type="entry name" value="PEP_ENZYMES_PHOS_SITE"/>
    <property type="match status" value="1"/>
</dbReference>
<dbReference type="Pfam" id="PF00391">
    <property type="entry name" value="PEP-utilizers"/>
    <property type="match status" value="1"/>
</dbReference>